<keyword evidence="1" id="KW-0121">Carboxypeptidase</keyword>
<dbReference type="OrthoDB" id="2680623at2"/>
<dbReference type="Gene3D" id="2.60.40.1120">
    <property type="entry name" value="Carboxypeptidase-like, regulatory domain"/>
    <property type="match status" value="1"/>
</dbReference>
<keyword evidence="2" id="KW-1185">Reference proteome</keyword>
<dbReference type="Pfam" id="PF13620">
    <property type="entry name" value="CarboxypepD_reg"/>
    <property type="match status" value="1"/>
</dbReference>
<keyword evidence="1" id="KW-0645">Protease</keyword>
<dbReference type="SUPFAM" id="SSF49478">
    <property type="entry name" value="Cna protein B-type domain"/>
    <property type="match status" value="1"/>
</dbReference>
<accession>A0A292YTA0</accession>
<comment type="caution">
    <text evidence="1">The sequence shown here is derived from an EMBL/GenBank/DDBJ whole genome shotgun (WGS) entry which is preliminary data.</text>
</comment>
<organism evidence="1 2">
    <name type="scientific">Effusibacillus lacus</name>
    <dbReference type="NCBI Taxonomy" id="1348429"/>
    <lineage>
        <taxon>Bacteria</taxon>
        <taxon>Bacillati</taxon>
        <taxon>Bacillota</taxon>
        <taxon>Bacilli</taxon>
        <taxon>Bacillales</taxon>
        <taxon>Alicyclobacillaceae</taxon>
        <taxon>Effusibacillus</taxon>
    </lineage>
</organism>
<evidence type="ECO:0000313" key="1">
    <source>
        <dbReference type="EMBL" id="GAX91993.1"/>
    </source>
</evidence>
<proteinExistence type="predicted"/>
<sequence length="262" mass="29979">MNNEEFTGRYHDGWVSRRFVLPLRNIKKESSLTIEGRRLPYPEKLDLSIYVNGQLIHQASNLGGQFSIRAEIPPLFRGNLEIVASDTFVPKEKGINEDERKLSFLLDEIIVPGLPDLMEPYVNIFSFKPSKKVYFLEEEVWDELSFLLADTYKIPDKEMLEPLKGGEWWGKIQPLPSSSLKGTVYDKFSGQPLEKAEVQIFDRDQNLIMEIPVHHTGDYEFNGLAPGEYMVKGTSKTYGDQEIRVQVAGYGKLIHIPMLPLS</sequence>
<dbReference type="GO" id="GO:0004180">
    <property type="term" value="F:carboxypeptidase activity"/>
    <property type="evidence" value="ECO:0007669"/>
    <property type="project" value="UniProtKB-KW"/>
</dbReference>
<keyword evidence="1" id="KW-0378">Hydrolase</keyword>
<evidence type="ECO:0000313" key="2">
    <source>
        <dbReference type="Proteomes" id="UP000217785"/>
    </source>
</evidence>
<dbReference type="EMBL" id="BDUF01000112">
    <property type="protein sequence ID" value="GAX91993.1"/>
    <property type="molecule type" value="Genomic_DNA"/>
</dbReference>
<name>A0A292YTA0_9BACL</name>
<dbReference type="RefSeq" id="WP_096184326.1">
    <property type="nucleotide sequence ID" value="NZ_BDUF01000112.1"/>
</dbReference>
<dbReference type="Proteomes" id="UP000217785">
    <property type="component" value="Unassembled WGS sequence"/>
</dbReference>
<protein>
    <submittedName>
        <fullName evidence="1">Carboxypeptidase regulatory-like domain-containing protein</fullName>
    </submittedName>
</protein>
<reference evidence="2" key="1">
    <citation type="submission" date="2017-07" db="EMBL/GenBank/DDBJ databases">
        <title>Draft genome sequence of Effusibacillus lacus strain skLN1.</title>
        <authorList>
            <person name="Watanabe M."/>
            <person name="Kojima H."/>
            <person name="Fukui M."/>
        </authorList>
    </citation>
    <scope>NUCLEOTIDE SEQUENCE [LARGE SCALE GENOMIC DNA]</scope>
    <source>
        <strain evidence="2">skLN1</strain>
    </source>
</reference>
<gene>
    <name evidence="1" type="ORF">EFBL_3684</name>
</gene>
<dbReference type="AlphaFoldDB" id="A0A292YTA0"/>